<sequence length="75" mass="8606">MEDIALEYTPKEANGLADTLAEHRRISEDPTMLRNKLNVFVASPSFTTKTLERDADGTVHTDLFPFVWIILNYHK</sequence>
<gene>
    <name evidence="1" type="ORF">H5410_060095</name>
</gene>
<protein>
    <submittedName>
        <fullName evidence="1">Uncharacterized protein</fullName>
    </submittedName>
</protein>
<dbReference type="OrthoDB" id="1435326at2759"/>
<keyword evidence="2" id="KW-1185">Reference proteome</keyword>
<dbReference type="EMBL" id="JACXVP010000012">
    <property type="protein sequence ID" value="KAG5570329.1"/>
    <property type="molecule type" value="Genomic_DNA"/>
</dbReference>
<dbReference type="Proteomes" id="UP000824120">
    <property type="component" value="Chromosome 12"/>
</dbReference>
<comment type="caution">
    <text evidence="1">The sequence shown here is derived from an EMBL/GenBank/DDBJ whole genome shotgun (WGS) entry which is preliminary data.</text>
</comment>
<reference evidence="1 2" key="1">
    <citation type="submission" date="2020-09" db="EMBL/GenBank/DDBJ databases">
        <title>De no assembly of potato wild relative species, Solanum commersonii.</title>
        <authorList>
            <person name="Cho K."/>
        </authorList>
    </citation>
    <scope>NUCLEOTIDE SEQUENCE [LARGE SCALE GENOMIC DNA]</scope>
    <source>
        <strain evidence="1">LZ3.2</strain>
        <tissue evidence="1">Leaf</tissue>
    </source>
</reference>
<proteinExistence type="predicted"/>
<organism evidence="1 2">
    <name type="scientific">Solanum commersonii</name>
    <name type="common">Commerson's wild potato</name>
    <name type="synonym">Commerson's nightshade</name>
    <dbReference type="NCBI Taxonomy" id="4109"/>
    <lineage>
        <taxon>Eukaryota</taxon>
        <taxon>Viridiplantae</taxon>
        <taxon>Streptophyta</taxon>
        <taxon>Embryophyta</taxon>
        <taxon>Tracheophyta</taxon>
        <taxon>Spermatophyta</taxon>
        <taxon>Magnoliopsida</taxon>
        <taxon>eudicotyledons</taxon>
        <taxon>Gunneridae</taxon>
        <taxon>Pentapetalae</taxon>
        <taxon>asterids</taxon>
        <taxon>lamiids</taxon>
        <taxon>Solanales</taxon>
        <taxon>Solanaceae</taxon>
        <taxon>Solanoideae</taxon>
        <taxon>Solaneae</taxon>
        <taxon>Solanum</taxon>
    </lineage>
</organism>
<evidence type="ECO:0000313" key="2">
    <source>
        <dbReference type="Proteomes" id="UP000824120"/>
    </source>
</evidence>
<evidence type="ECO:0000313" key="1">
    <source>
        <dbReference type="EMBL" id="KAG5570329.1"/>
    </source>
</evidence>
<accession>A0A9J5W4H9</accession>
<name>A0A9J5W4H9_SOLCO</name>
<dbReference type="AlphaFoldDB" id="A0A9J5W4H9"/>